<dbReference type="InterPro" id="IPR036046">
    <property type="entry name" value="Acylphosphatase-like_dom_sf"/>
</dbReference>
<dbReference type="PROSITE" id="PS50925">
    <property type="entry name" value="BLUF"/>
    <property type="match status" value="1"/>
</dbReference>
<name>A0A8J2Y9U5_9FLAO</name>
<evidence type="ECO:0000259" key="1">
    <source>
        <dbReference type="PROSITE" id="PS50925"/>
    </source>
</evidence>
<evidence type="ECO:0000313" key="3">
    <source>
        <dbReference type="Proteomes" id="UP000652231"/>
    </source>
</evidence>
<keyword evidence="3" id="KW-1185">Reference proteome</keyword>
<dbReference type="SMART" id="SM01034">
    <property type="entry name" value="BLUF"/>
    <property type="match status" value="1"/>
</dbReference>
<sequence>MLKYLAYVSRQSYILTNEDISNLLVTCRTNNTRNEITGMLIYFDGTFVQFLEGPENTINLLFDKIKNDKRHQEMILLVEGIATQREFGDWSMAFKKLTTEDTTRIVGQKDFKKEDLFKGKDPNSEHPGLVLIKSFVNNLHI</sequence>
<dbReference type="GO" id="GO:0071949">
    <property type="term" value="F:FAD binding"/>
    <property type="evidence" value="ECO:0007669"/>
    <property type="project" value="InterPro"/>
</dbReference>
<proteinExistence type="predicted"/>
<dbReference type="InterPro" id="IPR007024">
    <property type="entry name" value="BLUF_domain"/>
</dbReference>
<gene>
    <name evidence="2" type="ORF">GCM10011312_25530</name>
</gene>
<reference evidence="2" key="1">
    <citation type="journal article" date="2014" name="Int. J. Syst. Evol. Microbiol.">
        <title>Complete genome sequence of Corynebacterium casei LMG S-19264T (=DSM 44701T), isolated from a smear-ripened cheese.</title>
        <authorList>
            <consortium name="US DOE Joint Genome Institute (JGI-PGF)"/>
            <person name="Walter F."/>
            <person name="Albersmeier A."/>
            <person name="Kalinowski J."/>
            <person name="Ruckert C."/>
        </authorList>
    </citation>
    <scope>NUCLEOTIDE SEQUENCE</scope>
    <source>
        <strain evidence="2">CGMCC 1.12924</strain>
    </source>
</reference>
<dbReference type="Proteomes" id="UP000652231">
    <property type="component" value="Unassembled WGS sequence"/>
</dbReference>
<evidence type="ECO:0000313" key="2">
    <source>
        <dbReference type="EMBL" id="GGE00995.1"/>
    </source>
</evidence>
<reference evidence="2" key="2">
    <citation type="submission" date="2020-09" db="EMBL/GenBank/DDBJ databases">
        <authorList>
            <person name="Sun Q."/>
            <person name="Zhou Y."/>
        </authorList>
    </citation>
    <scope>NUCLEOTIDE SEQUENCE</scope>
    <source>
        <strain evidence="2">CGMCC 1.12924</strain>
    </source>
</reference>
<comment type="caution">
    <text evidence="2">The sequence shown here is derived from an EMBL/GenBank/DDBJ whole genome shotgun (WGS) entry which is preliminary data.</text>
</comment>
<protein>
    <recommendedName>
        <fullName evidence="1">BLUF domain-containing protein</fullName>
    </recommendedName>
</protein>
<dbReference type="AlphaFoldDB" id="A0A8J2Y9U5"/>
<organism evidence="2 3">
    <name type="scientific">Planktosalinus lacus</name>
    <dbReference type="NCBI Taxonomy" id="1526573"/>
    <lineage>
        <taxon>Bacteria</taxon>
        <taxon>Pseudomonadati</taxon>
        <taxon>Bacteroidota</taxon>
        <taxon>Flavobacteriia</taxon>
        <taxon>Flavobacteriales</taxon>
        <taxon>Flavobacteriaceae</taxon>
        <taxon>Planktosalinus</taxon>
    </lineage>
</organism>
<accession>A0A8J2Y9U5</accession>
<dbReference type="Pfam" id="PF04940">
    <property type="entry name" value="BLUF"/>
    <property type="match status" value="1"/>
</dbReference>
<dbReference type="SUPFAM" id="SSF54975">
    <property type="entry name" value="Acylphosphatase/BLUF domain-like"/>
    <property type="match status" value="1"/>
</dbReference>
<dbReference type="RefSeq" id="WP_188443165.1">
    <property type="nucleotide sequence ID" value="NZ_BMGK01000013.1"/>
</dbReference>
<feature type="domain" description="BLUF" evidence="1">
    <location>
        <begin position="2"/>
        <end position="93"/>
    </location>
</feature>
<dbReference type="GO" id="GO:0009882">
    <property type="term" value="F:blue light photoreceptor activity"/>
    <property type="evidence" value="ECO:0007669"/>
    <property type="project" value="InterPro"/>
</dbReference>
<dbReference type="EMBL" id="BMGK01000013">
    <property type="protein sequence ID" value="GGE00995.1"/>
    <property type="molecule type" value="Genomic_DNA"/>
</dbReference>
<dbReference type="Gene3D" id="3.30.70.100">
    <property type="match status" value="1"/>
</dbReference>